<protein>
    <submittedName>
        <fullName evidence="1">Uncharacterized protein</fullName>
    </submittedName>
</protein>
<sequence length="94" mass="11185">MITDEQWKKMTSDVFSIFLPSSEIVEKIEVSWYNGEVKEFNTSGELMAYLYTLQDYVDYDIFQIIKMNFKLKDEEKHKKDIDYLVQQVIKNIGG</sequence>
<proteinExistence type="predicted"/>
<reference evidence="1" key="1">
    <citation type="journal article" date="2021" name="Proc. Natl. Acad. Sci. U.S.A.">
        <title>A Catalog of Tens of Thousands of Viruses from Human Metagenomes Reveals Hidden Associations with Chronic Diseases.</title>
        <authorList>
            <person name="Tisza M.J."/>
            <person name="Buck C.B."/>
        </authorList>
    </citation>
    <scope>NUCLEOTIDE SEQUENCE</scope>
    <source>
        <strain evidence="1">CtWb16</strain>
    </source>
</reference>
<evidence type="ECO:0000313" key="1">
    <source>
        <dbReference type="EMBL" id="DAF56713.1"/>
    </source>
</evidence>
<organism evidence="1">
    <name type="scientific">Myoviridae sp. ctWb16</name>
    <dbReference type="NCBI Taxonomy" id="2827690"/>
    <lineage>
        <taxon>Viruses</taxon>
        <taxon>Duplodnaviria</taxon>
        <taxon>Heunggongvirae</taxon>
        <taxon>Uroviricota</taxon>
        <taxon>Caudoviricetes</taxon>
    </lineage>
</organism>
<dbReference type="EMBL" id="BK032721">
    <property type="protein sequence ID" value="DAF56713.1"/>
    <property type="molecule type" value="Genomic_DNA"/>
</dbReference>
<accession>A0A8S5T0C0</accession>
<name>A0A8S5T0C0_9CAUD</name>